<dbReference type="Gene3D" id="3.30.70.2340">
    <property type="entry name" value="Uncharacterised protein PF12112 family, DUF3579"/>
    <property type="match status" value="1"/>
</dbReference>
<organism evidence="1 2">
    <name type="scientific">Acidovorax soli</name>
    <dbReference type="NCBI Taxonomy" id="592050"/>
    <lineage>
        <taxon>Bacteria</taxon>
        <taxon>Pseudomonadati</taxon>
        <taxon>Pseudomonadota</taxon>
        <taxon>Betaproteobacteria</taxon>
        <taxon>Burkholderiales</taxon>
        <taxon>Comamonadaceae</taxon>
        <taxon>Acidovorax</taxon>
    </lineage>
</organism>
<protein>
    <recommendedName>
        <fullName evidence="3">DUF3579 domain-containing protein</fullName>
    </recommendedName>
</protein>
<dbReference type="STRING" id="592050.SAMN05421875_1021"/>
<dbReference type="Proteomes" id="UP000199002">
    <property type="component" value="Unassembled WGS sequence"/>
</dbReference>
<dbReference type="Pfam" id="PF12112">
    <property type="entry name" value="DUF3579"/>
    <property type="match status" value="1"/>
</dbReference>
<evidence type="ECO:0000313" key="1">
    <source>
        <dbReference type="EMBL" id="SDZ80518.1"/>
    </source>
</evidence>
<proteinExistence type="predicted"/>
<dbReference type="InterPro" id="IPR021969">
    <property type="entry name" value="DUF3579"/>
</dbReference>
<sequence>MVSPSSKEVFIQGITHEGKTFRPSDWAERLAGVMSGFRPGGAKPGSHLSYSPWCIPTTLNGVKCVVVNSDLRDHEPMAWDFVINFARDNNLQVAEACLLPDPPAAPLQR</sequence>
<dbReference type="RefSeq" id="WP_026434589.1">
    <property type="nucleotide sequence ID" value="NZ_CAXIQL010000020.1"/>
</dbReference>
<reference evidence="2" key="1">
    <citation type="submission" date="2016-10" db="EMBL/GenBank/DDBJ databases">
        <authorList>
            <person name="Varghese N."/>
            <person name="Submissions S."/>
        </authorList>
    </citation>
    <scope>NUCLEOTIDE SEQUENCE [LARGE SCALE GENOMIC DNA]</scope>
    <source>
        <strain evidence="2">DSM 25157</strain>
    </source>
</reference>
<name>A0A1H3W2F8_9BURK</name>
<dbReference type="AlphaFoldDB" id="A0A1H3W2F8"/>
<evidence type="ECO:0008006" key="3">
    <source>
        <dbReference type="Google" id="ProtNLM"/>
    </source>
</evidence>
<evidence type="ECO:0000313" key="2">
    <source>
        <dbReference type="Proteomes" id="UP000199002"/>
    </source>
</evidence>
<accession>A0A1H3W2F8</accession>
<keyword evidence="2" id="KW-1185">Reference proteome</keyword>
<dbReference type="GeneID" id="34234112"/>
<gene>
    <name evidence="1" type="ORF">SAMN05421875_1021</name>
</gene>
<dbReference type="EMBL" id="FNQJ01000002">
    <property type="protein sequence ID" value="SDZ80518.1"/>
    <property type="molecule type" value="Genomic_DNA"/>
</dbReference>